<keyword evidence="2" id="KW-1185">Reference proteome</keyword>
<evidence type="ECO:0000313" key="1">
    <source>
        <dbReference type="EMBL" id="QKQ25249.1"/>
    </source>
</evidence>
<evidence type="ECO:0000313" key="2">
    <source>
        <dbReference type="Proteomes" id="UP000509658"/>
    </source>
</evidence>
<sequence length="56" mass="6331">MRIEVSLTELADMLTSVIEGSIVVSRVFSTQAVLAEQLLQYRTYLRLLFNDASLLL</sequence>
<dbReference type="EMBL" id="CP054491">
    <property type="protein sequence ID" value="QKQ25249.1"/>
    <property type="molecule type" value="Genomic_DNA"/>
</dbReference>
<reference evidence="1 2" key="1">
    <citation type="submission" date="2020-05" db="EMBL/GenBank/DDBJ databases">
        <title>Horizontal transmission and recombination maintain forever young bacterial symbiont genomes.</title>
        <authorList>
            <person name="Russell S.L."/>
            <person name="Pepper-Tunick E."/>
            <person name="Svedberg J."/>
            <person name="Byrne A."/>
            <person name="Ruelas Castillo J."/>
            <person name="Vollmers C."/>
            <person name="Beinart R.A."/>
            <person name="Corbett-Detig R."/>
        </authorList>
    </citation>
    <scope>NUCLEOTIDE SEQUENCE [LARGE SCALE GENOMIC DNA]</scope>
    <source>
        <strain evidence="1">Santa_Monica_outfall</strain>
    </source>
</reference>
<protein>
    <submittedName>
        <fullName evidence="1">Uncharacterized protein</fullName>
    </submittedName>
</protein>
<name>A0A6N0HS77_9GAMM</name>
<accession>A0A6N0HS77</accession>
<dbReference type="Proteomes" id="UP000509658">
    <property type="component" value="Chromosome"/>
</dbReference>
<proteinExistence type="predicted"/>
<dbReference type="AlphaFoldDB" id="A0A6N0HS77"/>
<dbReference type="KEGG" id="rev:HUE57_02285"/>
<organism evidence="1 2">
    <name type="scientific">Candidatus Reidiella endopervernicosa</name>
    <dbReference type="NCBI Taxonomy" id="2738883"/>
    <lineage>
        <taxon>Bacteria</taxon>
        <taxon>Pseudomonadati</taxon>
        <taxon>Pseudomonadota</taxon>
        <taxon>Gammaproteobacteria</taxon>
        <taxon>Candidatus Reidiella</taxon>
    </lineage>
</organism>
<gene>
    <name evidence="1" type="ORF">HUE57_02285</name>
</gene>
<dbReference type="RefSeq" id="WP_174672656.1">
    <property type="nucleotide sequence ID" value="NZ_CP054491.1"/>
</dbReference>